<feature type="region of interest" description="Disordered" evidence="1">
    <location>
        <begin position="32"/>
        <end position="60"/>
    </location>
</feature>
<comment type="caution">
    <text evidence="4">The sequence shown here is derived from an EMBL/GenBank/DDBJ whole genome shotgun (WGS) entry which is preliminary data.</text>
</comment>
<feature type="domain" description="DUF4789" evidence="3">
    <location>
        <begin position="925"/>
        <end position="1020"/>
    </location>
</feature>
<organism evidence="4 5">
    <name type="scientific">Daphnia galeata</name>
    <dbReference type="NCBI Taxonomy" id="27404"/>
    <lineage>
        <taxon>Eukaryota</taxon>
        <taxon>Metazoa</taxon>
        <taxon>Ecdysozoa</taxon>
        <taxon>Arthropoda</taxon>
        <taxon>Crustacea</taxon>
        <taxon>Branchiopoda</taxon>
        <taxon>Diplostraca</taxon>
        <taxon>Cladocera</taxon>
        <taxon>Anomopoda</taxon>
        <taxon>Daphniidae</taxon>
        <taxon>Daphnia</taxon>
    </lineage>
</organism>
<dbReference type="Proteomes" id="UP000789390">
    <property type="component" value="Unassembled WGS sequence"/>
</dbReference>
<dbReference type="OrthoDB" id="6369146at2759"/>
<keyword evidence="5" id="KW-1185">Reference proteome</keyword>
<dbReference type="PANTHER" id="PTHR21177:SF7">
    <property type="entry name" value="GH11627P"/>
    <property type="match status" value="1"/>
</dbReference>
<dbReference type="Pfam" id="PF16033">
    <property type="entry name" value="DUF4789"/>
    <property type="match status" value="1"/>
</dbReference>
<protein>
    <recommendedName>
        <fullName evidence="3">DUF4789 domain-containing protein</fullName>
    </recommendedName>
</protein>
<evidence type="ECO:0000313" key="5">
    <source>
        <dbReference type="Proteomes" id="UP000789390"/>
    </source>
</evidence>
<feature type="chain" id="PRO_5035167898" description="DUF4789 domain-containing protein" evidence="2">
    <location>
        <begin position="28"/>
        <end position="1191"/>
    </location>
</feature>
<dbReference type="InterPro" id="IPR031993">
    <property type="entry name" value="DUF4789"/>
</dbReference>
<accession>A0A8J2S1L3</accession>
<dbReference type="PANTHER" id="PTHR21177">
    <property type="entry name" value="IP06524P-RELATED"/>
    <property type="match status" value="1"/>
</dbReference>
<sequence length="1191" mass="130076">MAITYDARFLVCMLLLCQLALISIITSEPEQSHQHHPAMESLKSLSSVNESHDDSRKQQRAKILIPRRKTIQSTVEEFSPALESSIVSSSSESNLKVFPHNLWLSLFNNRQSDTTNILVDTDCLTQYTECTCSDPNPSGATFGRVCSTTCKLCTTLCESQACTRTTTLSILFSLFTGLQIQGGQTSDVSYLSTTQMTQIDESDCELLESKCIARAALTQAKVTGALAAGAAIGLSIFGLSVGIAIDKKIKSTEEEKEDDEEEEEYYQELEYPEKFYRKSRSNFENLKSSMIPIDEQLNVVPHRLIDLVLRSVTQPTIGTCSCSVSVSLLFQQECSTTCLSSERLCGDNFCTRTSVFNAFLYPTGSNNELTTQTFLSVNNKDCEKLRADCIIPSAVTSVAKFGTAVGLLSAALSSGMGAAAAKLFAFRSNDNSIEMGNYYLRSISTKRGPKEMKYFDFARRGNSFVDDETSPILESSIVPENNLKRLPRNNLFGLFGGRQDGGNTLPKCTCEDPSPSAGTIGRACSTTCRNKETLCSGTRTCYRSTTFMAIYSLLTGATTIFLDTVISATLTEDISSILTRKYSQIDEERCEILESQCSAEDSIAKARQSAADVAALSVGLAAGAVGISLIKAKYNERNNETYEAFDYYPQDYYKRQKRRKRMLSIKERKQIEIQKWRNNLQKSEFDPSLSTPSVESSMQDEWNVPSFLKFSGRQGAGCVCNVADCTTTCLSFERPCGGCSYSSFCTRTSVFEARRYLIGPDSLDFGTFSFLAVDSKDCEKLLVDCSIASSAIAAAGTVAAIAAGVGGGLSAGIAVAAVVVASNNNQQNDTNNNNTVFANQTPENNLPFPVIGLNFPDDGSGDSSVRFPDGNIYSIFSRGPCSQTNQWVTVDPISLQGKCTPRLCEDERVFVGRTGLCHHINDPFECQGGRRLYYTAYGDPICDCPIGQYPFPDSTEDDCVSLFSRGPCPNRQVLVIIPDGRLDCEPLECQSINGGDDGRFQQLVPDEKGICFVLGSRGPCSSTQLLGYDVFKRQLQCVIADPISPDSSSSQQNDLFHEAEDKQLYSQDYISESIEWIEYLIGISLLQNSRLMQPIERQDTAGILQVPSSLPDSLLQPCRTGDRTGINFKCANPLVSDSSSGGSLPPVPPLISCPADTFLQATGSCVDDIRAASCGPSSRFNEATGQCRSLF</sequence>
<name>A0A8J2S1L3_9CRUS</name>
<dbReference type="EMBL" id="CAKKLH010000336">
    <property type="protein sequence ID" value="CAH0113100.1"/>
    <property type="molecule type" value="Genomic_DNA"/>
</dbReference>
<dbReference type="AlphaFoldDB" id="A0A8J2S1L3"/>
<proteinExistence type="predicted"/>
<feature type="signal peptide" evidence="2">
    <location>
        <begin position="1"/>
        <end position="27"/>
    </location>
</feature>
<evidence type="ECO:0000256" key="1">
    <source>
        <dbReference type="SAM" id="MobiDB-lite"/>
    </source>
</evidence>
<evidence type="ECO:0000256" key="2">
    <source>
        <dbReference type="SAM" id="SignalP"/>
    </source>
</evidence>
<evidence type="ECO:0000259" key="3">
    <source>
        <dbReference type="Pfam" id="PF16033"/>
    </source>
</evidence>
<gene>
    <name evidence="4" type="ORF">DGAL_LOCUS16902</name>
</gene>
<evidence type="ECO:0000313" key="4">
    <source>
        <dbReference type="EMBL" id="CAH0113100.1"/>
    </source>
</evidence>
<reference evidence="4" key="1">
    <citation type="submission" date="2021-11" db="EMBL/GenBank/DDBJ databases">
        <authorList>
            <person name="Schell T."/>
        </authorList>
    </citation>
    <scope>NUCLEOTIDE SEQUENCE</scope>
    <source>
        <strain evidence="4">M5</strain>
    </source>
</reference>
<keyword evidence="2" id="KW-0732">Signal</keyword>